<dbReference type="RefSeq" id="WP_229999670.1">
    <property type="nucleotide sequence ID" value="NZ_JAJJMN010000001.1"/>
</dbReference>
<name>A0ABS8M098_9FLAO</name>
<evidence type="ECO:0000313" key="2">
    <source>
        <dbReference type="EMBL" id="MCC9018269.1"/>
    </source>
</evidence>
<feature type="transmembrane region" description="Helical" evidence="1">
    <location>
        <begin position="6"/>
        <end position="24"/>
    </location>
</feature>
<keyword evidence="1" id="KW-1133">Transmembrane helix</keyword>
<accession>A0ABS8M098</accession>
<keyword evidence="3" id="KW-1185">Reference proteome</keyword>
<reference evidence="2" key="1">
    <citation type="submission" date="2021-11" db="EMBL/GenBank/DDBJ databases">
        <title>Description of novel Flavobacterium species.</title>
        <authorList>
            <person name="Saticioglu I.B."/>
            <person name="Ay H."/>
            <person name="Altun S."/>
            <person name="Duman M."/>
        </authorList>
    </citation>
    <scope>NUCLEOTIDE SEQUENCE</scope>
    <source>
        <strain evidence="2">F-126</strain>
    </source>
</reference>
<organism evidence="2 3">
    <name type="scientific">Flavobacterium lipolyticum</name>
    <dbReference type="NCBI Taxonomy" id="2893754"/>
    <lineage>
        <taxon>Bacteria</taxon>
        <taxon>Pseudomonadati</taxon>
        <taxon>Bacteroidota</taxon>
        <taxon>Flavobacteriia</taxon>
        <taxon>Flavobacteriales</taxon>
        <taxon>Flavobacteriaceae</taxon>
        <taxon>Flavobacterium</taxon>
    </lineage>
</organism>
<dbReference type="EMBL" id="JAJJMN010000001">
    <property type="protein sequence ID" value="MCC9018269.1"/>
    <property type="molecule type" value="Genomic_DNA"/>
</dbReference>
<evidence type="ECO:0008006" key="4">
    <source>
        <dbReference type="Google" id="ProtNLM"/>
    </source>
</evidence>
<dbReference type="Proteomes" id="UP001430700">
    <property type="component" value="Unassembled WGS sequence"/>
</dbReference>
<evidence type="ECO:0000256" key="1">
    <source>
        <dbReference type="SAM" id="Phobius"/>
    </source>
</evidence>
<keyword evidence="1" id="KW-0812">Transmembrane</keyword>
<evidence type="ECO:0000313" key="3">
    <source>
        <dbReference type="Proteomes" id="UP001430700"/>
    </source>
</evidence>
<comment type="caution">
    <text evidence="2">The sequence shown here is derived from an EMBL/GenBank/DDBJ whole genome shotgun (WGS) entry which is preliminary data.</text>
</comment>
<gene>
    <name evidence="2" type="ORF">LNQ34_10835</name>
</gene>
<sequence length="143" mass="16757">MADLSEWGKIIVPLTIIGVLFFSIRNSNIENEKFKKRLTEETIGLSTRIEYHNKTRGLKYYFYVNKKIISECSLRSEDYDKDLSGKFYKIKYNPNNPEENELILDGELLPDSLSLVKAGFVKTKYYIYDAGVTCKYIEKSKWK</sequence>
<keyword evidence="1" id="KW-0472">Membrane</keyword>
<protein>
    <recommendedName>
        <fullName evidence="4">DUF3592 domain-containing protein</fullName>
    </recommendedName>
</protein>
<proteinExistence type="predicted"/>